<feature type="domain" description="Band 7" evidence="10">
    <location>
        <begin position="22"/>
        <end position="188"/>
    </location>
</feature>
<evidence type="ECO:0000256" key="5">
    <source>
        <dbReference type="ARBA" id="ARBA00022968"/>
    </source>
</evidence>
<dbReference type="AlphaFoldDB" id="A0A2P2IA52"/>
<evidence type="ECO:0000256" key="9">
    <source>
        <dbReference type="SAM" id="SignalP"/>
    </source>
</evidence>
<dbReference type="GO" id="GO:0031625">
    <property type="term" value="F:ubiquitin protein ligase binding"/>
    <property type="evidence" value="ECO:0007669"/>
    <property type="project" value="InterPro"/>
</dbReference>
<evidence type="ECO:0000313" key="11">
    <source>
        <dbReference type="EMBL" id="LAB70897.1"/>
    </source>
</evidence>
<reference evidence="12" key="1">
    <citation type="submission" date="2017-11" db="EMBL/GenBank/DDBJ databases">
        <title>The sensing device of the deep-sea amphipod.</title>
        <authorList>
            <person name="Kobayashi H."/>
            <person name="Nagahama T."/>
            <person name="Arai W."/>
            <person name="Sasagawa Y."/>
            <person name="Umeda M."/>
            <person name="Hayashi T."/>
            <person name="Nikaido I."/>
            <person name="Watanabe H."/>
            <person name="Oguri K."/>
            <person name="Kitazato H."/>
            <person name="Fujioka K."/>
            <person name="Kido Y."/>
            <person name="Takami H."/>
        </authorList>
    </citation>
    <scope>NUCLEOTIDE SEQUENCE</scope>
    <source>
        <tissue evidence="12">Whole body</tissue>
    </source>
</reference>
<keyword evidence="9" id="KW-0732">Signal</keyword>
<comment type="similarity">
    <text evidence="2">Belongs to the band 7/mec-2 family.</text>
</comment>
<dbReference type="InterPro" id="IPR001107">
    <property type="entry name" value="Band_7"/>
</dbReference>
<dbReference type="SMART" id="SM00244">
    <property type="entry name" value="PHB"/>
    <property type="match status" value="1"/>
</dbReference>
<organism evidence="11">
    <name type="scientific">Hirondellea gigas</name>
    <dbReference type="NCBI Taxonomy" id="1518452"/>
    <lineage>
        <taxon>Eukaryota</taxon>
        <taxon>Metazoa</taxon>
        <taxon>Ecdysozoa</taxon>
        <taxon>Arthropoda</taxon>
        <taxon>Crustacea</taxon>
        <taxon>Multicrustacea</taxon>
        <taxon>Malacostraca</taxon>
        <taxon>Eumalacostraca</taxon>
        <taxon>Peracarida</taxon>
        <taxon>Amphipoda</taxon>
        <taxon>Amphilochidea</taxon>
        <taxon>Lysianassida</taxon>
        <taxon>Lysianassidira</taxon>
        <taxon>Lysianassoidea</taxon>
        <taxon>Lysianassidae</taxon>
        <taxon>Hirondellea</taxon>
    </lineage>
</organism>
<name>A0A2P2IA52_9CRUS</name>
<evidence type="ECO:0000313" key="12">
    <source>
        <dbReference type="EMBL" id="LAC25036.1"/>
    </source>
</evidence>
<keyword evidence="7" id="KW-0472">Membrane</keyword>
<protein>
    <submittedName>
        <fullName evidence="11">Erlin-1</fullName>
    </submittedName>
</protein>
<dbReference type="GO" id="GO:0005789">
    <property type="term" value="C:endoplasmic reticulum membrane"/>
    <property type="evidence" value="ECO:0007669"/>
    <property type="project" value="UniProtKB-SubCell"/>
</dbReference>
<evidence type="ECO:0000256" key="3">
    <source>
        <dbReference type="ARBA" id="ARBA00022692"/>
    </source>
</evidence>
<evidence type="ECO:0000256" key="1">
    <source>
        <dbReference type="ARBA" id="ARBA00004648"/>
    </source>
</evidence>
<feature type="chain" id="PRO_5033317034" evidence="9">
    <location>
        <begin position="26"/>
        <end position="320"/>
    </location>
</feature>
<proteinExistence type="evidence at transcript level"/>
<dbReference type="Pfam" id="PF01145">
    <property type="entry name" value="Band_7"/>
    <property type="match status" value="1"/>
</dbReference>
<reference evidence="11" key="2">
    <citation type="journal article" date="2018" name="Biosci. Biotechnol. Biochem.">
        <title>Polysaccharide hydrolase of the hadal zone amphipods Hirondellea gigas.</title>
        <authorList>
            <person name="Kobayashi H."/>
            <person name="Nagahama T."/>
            <person name="Arai W."/>
            <person name="Sasagawa Y."/>
            <person name="Umeda M."/>
            <person name="Hayashi T."/>
            <person name="Nikaido I."/>
            <person name="Watanabe H."/>
            <person name="Oguri K."/>
            <person name="Kitazato H."/>
            <person name="Fujioka K."/>
            <person name="Kido Y."/>
            <person name="Takami H."/>
        </authorList>
    </citation>
    <scope>NUCLEOTIDE SEQUENCE</scope>
    <source>
        <tissue evidence="11">Whole body</tissue>
    </source>
</reference>
<dbReference type="SUPFAM" id="SSF117892">
    <property type="entry name" value="Band 7/SPFH domain"/>
    <property type="match status" value="1"/>
</dbReference>
<sequence length="320" mass="35662">MASPVLLAGVAGVLMMLLCVPLGLHKVQEGCVGVYWIGGALLSSTTYPGYHTMIPFITKHRSVQISVQTDVVRDIPCGTSGGVLIEFEKVEVVNRLNPGSVIGLVKNYTVDYDRLWIYDKVHHEINQLCSTHTLQEIYIEIFEQIDELLLERLQREWNIWAPGLELIAIRVTKPRIPKLIGKHFDAMEAEVAQLTSVSAEQQIVLQEAETTRRKAVIEAQKILEVAKINCQRNIDEQKSKLQVSAIENEMLVARAVSNADAVFYAAKQEAEANKELLTTDFLELERVRSLSKNAKFIVGSQIPNSLFVGDSAGKIGKLLK</sequence>
<comment type="subcellular location">
    <subcellularLocation>
        <location evidence="1">Endoplasmic reticulum membrane</location>
        <topology evidence="1">Single-pass type II membrane protein</topology>
    </subcellularLocation>
</comment>
<keyword evidence="8" id="KW-0325">Glycoprotein</keyword>
<dbReference type="PANTHER" id="PTHR15351">
    <property type="entry name" value="ERLIN (ER LIPID RAFT ASSOCIATED PROTEIN) HOMOLOG"/>
    <property type="match status" value="1"/>
</dbReference>
<dbReference type="GO" id="GO:0015485">
    <property type="term" value="F:cholesterol binding"/>
    <property type="evidence" value="ECO:0007669"/>
    <property type="project" value="TreeGrafter"/>
</dbReference>
<keyword evidence="6" id="KW-1133">Transmembrane helix</keyword>
<dbReference type="EMBL" id="IACT01005893">
    <property type="protein sequence ID" value="LAC25036.1"/>
    <property type="molecule type" value="mRNA"/>
</dbReference>
<keyword evidence="5" id="KW-0735">Signal-anchor</keyword>
<accession>A0A2P2IA52</accession>
<dbReference type="InterPro" id="IPR033294">
    <property type="entry name" value="Erlin1/2"/>
</dbReference>
<keyword evidence="4" id="KW-0256">Endoplasmic reticulum</keyword>
<evidence type="ECO:0000259" key="10">
    <source>
        <dbReference type="SMART" id="SM00244"/>
    </source>
</evidence>
<evidence type="ECO:0000256" key="8">
    <source>
        <dbReference type="ARBA" id="ARBA00023180"/>
    </source>
</evidence>
<evidence type="ECO:0000256" key="6">
    <source>
        <dbReference type="ARBA" id="ARBA00022989"/>
    </source>
</evidence>
<evidence type="ECO:0000256" key="7">
    <source>
        <dbReference type="ARBA" id="ARBA00023136"/>
    </source>
</evidence>
<dbReference type="EMBL" id="IACF01005311">
    <property type="protein sequence ID" value="LAB70897.1"/>
    <property type="molecule type" value="mRNA"/>
</dbReference>
<keyword evidence="3" id="KW-0812">Transmembrane</keyword>
<dbReference type="InterPro" id="IPR036013">
    <property type="entry name" value="Band_7/SPFH_dom_sf"/>
</dbReference>
<evidence type="ECO:0000256" key="4">
    <source>
        <dbReference type="ARBA" id="ARBA00022824"/>
    </source>
</evidence>
<dbReference type="GO" id="GO:0032933">
    <property type="term" value="P:SREBP signaling pathway"/>
    <property type="evidence" value="ECO:0007669"/>
    <property type="project" value="TreeGrafter"/>
</dbReference>
<feature type="signal peptide" evidence="9">
    <location>
        <begin position="1"/>
        <end position="25"/>
    </location>
</feature>
<evidence type="ECO:0000256" key="2">
    <source>
        <dbReference type="ARBA" id="ARBA00008164"/>
    </source>
</evidence>
<dbReference type="PANTHER" id="PTHR15351:SF3">
    <property type="entry name" value="ERLIN"/>
    <property type="match status" value="1"/>
</dbReference>